<name>A0A7W6ETX7_9BACT</name>
<dbReference type="Proteomes" id="UP000541352">
    <property type="component" value="Unassembled WGS sequence"/>
</dbReference>
<dbReference type="EMBL" id="JACIBY010000029">
    <property type="protein sequence ID" value="MBB3842234.1"/>
    <property type="molecule type" value="Genomic_DNA"/>
</dbReference>
<reference evidence="1 2" key="1">
    <citation type="submission" date="2020-08" db="EMBL/GenBank/DDBJ databases">
        <title>Genomic Encyclopedia of Type Strains, Phase IV (KMG-IV): sequencing the most valuable type-strain genomes for metagenomic binning, comparative biology and taxonomic classification.</title>
        <authorList>
            <person name="Goeker M."/>
        </authorList>
    </citation>
    <scope>NUCLEOTIDE SEQUENCE [LARGE SCALE GENOMIC DNA]</scope>
    <source>
        <strain evidence="1 2">DSM 17976</strain>
    </source>
</reference>
<gene>
    <name evidence="1" type="ORF">FHS57_006265</name>
</gene>
<keyword evidence="2" id="KW-1185">Reference proteome</keyword>
<dbReference type="RefSeq" id="WP_183980460.1">
    <property type="nucleotide sequence ID" value="NZ_JACIBY010000029.1"/>
</dbReference>
<dbReference type="AlphaFoldDB" id="A0A7W6ETX7"/>
<organism evidence="1 2">
    <name type="scientific">Runella defluvii</name>
    <dbReference type="NCBI Taxonomy" id="370973"/>
    <lineage>
        <taxon>Bacteria</taxon>
        <taxon>Pseudomonadati</taxon>
        <taxon>Bacteroidota</taxon>
        <taxon>Cytophagia</taxon>
        <taxon>Cytophagales</taxon>
        <taxon>Spirosomataceae</taxon>
        <taxon>Runella</taxon>
    </lineage>
</organism>
<accession>A0A7W6ETX7</accession>
<protein>
    <submittedName>
        <fullName evidence="1">Uncharacterized protein</fullName>
    </submittedName>
</protein>
<proteinExistence type="predicted"/>
<evidence type="ECO:0000313" key="1">
    <source>
        <dbReference type="EMBL" id="MBB3842234.1"/>
    </source>
</evidence>
<comment type="caution">
    <text evidence="1">The sequence shown here is derived from an EMBL/GenBank/DDBJ whole genome shotgun (WGS) entry which is preliminary data.</text>
</comment>
<sequence length="81" mass="9259">MQRIPTSKSTIVMTPTTVAQVEELLQKRLLWKLGAAGQAACRRIIRDAIDDLPNRFPHPSQVMAYRMQKGKLERTLERLGK</sequence>
<evidence type="ECO:0000313" key="2">
    <source>
        <dbReference type="Proteomes" id="UP000541352"/>
    </source>
</evidence>